<dbReference type="STRING" id="649747.HMPREF0083_01057"/>
<gene>
    <name evidence="1" type="ORF">HMPREF0083_01057</name>
</gene>
<comment type="caution">
    <text evidence="1">The sequence shown here is derived from an EMBL/GenBank/DDBJ whole genome shotgun (WGS) entry which is preliminary data.</text>
</comment>
<dbReference type="PATRIC" id="fig|649747.3.peg.960"/>
<sequence>MGEGMDKVKLPKEVAQAIETLENAEITTFGIICSLAHERWGHSEHVSDAHKVLRRFSFGNSGGNTDIILKALVNGYELELTPEEKVYEYYHEHTENSDEKVGVCRTLNLLGIKIEGVNARCVRQQA</sequence>
<evidence type="ECO:0000313" key="1">
    <source>
        <dbReference type="EMBL" id="ERI10869.1"/>
    </source>
</evidence>
<protein>
    <submittedName>
        <fullName evidence="1">Uncharacterized protein</fullName>
    </submittedName>
</protein>
<dbReference type="Proteomes" id="UP000016511">
    <property type="component" value="Unassembled WGS sequence"/>
</dbReference>
<accession>U1WQJ9</accession>
<keyword evidence="2" id="KW-1185">Reference proteome</keyword>
<dbReference type="AlphaFoldDB" id="U1WQJ9"/>
<dbReference type="HOGENOM" id="CLU_1976962_0_0_9"/>
<name>U1WQJ9_ANEAE</name>
<dbReference type="EMBL" id="AWSJ01000065">
    <property type="protein sequence ID" value="ERI10869.1"/>
    <property type="molecule type" value="Genomic_DNA"/>
</dbReference>
<evidence type="ECO:0000313" key="2">
    <source>
        <dbReference type="Proteomes" id="UP000016511"/>
    </source>
</evidence>
<organism evidence="1 2">
    <name type="scientific">Aneurinibacillus aneurinilyticus ATCC 12856</name>
    <dbReference type="NCBI Taxonomy" id="649747"/>
    <lineage>
        <taxon>Bacteria</taxon>
        <taxon>Bacillati</taxon>
        <taxon>Bacillota</taxon>
        <taxon>Bacilli</taxon>
        <taxon>Bacillales</taxon>
        <taxon>Paenibacillaceae</taxon>
        <taxon>Aneurinibacillus group</taxon>
        <taxon>Aneurinibacillus</taxon>
    </lineage>
</organism>
<reference evidence="1 2" key="1">
    <citation type="submission" date="2013-08" db="EMBL/GenBank/DDBJ databases">
        <authorList>
            <person name="Weinstock G."/>
            <person name="Sodergren E."/>
            <person name="Wylie T."/>
            <person name="Fulton L."/>
            <person name="Fulton R."/>
            <person name="Fronick C."/>
            <person name="O'Laughlin M."/>
            <person name="Godfrey J."/>
            <person name="Miner T."/>
            <person name="Herter B."/>
            <person name="Appelbaum E."/>
            <person name="Cordes M."/>
            <person name="Lek S."/>
            <person name="Wollam A."/>
            <person name="Pepin K.H."/>
            <person name="Palsikar V.B."/>
            <person name="Mitreva M."/>
            <person name="Wilson R.K."/>
        </authorList>
    </citation>
    <scope>NUCLEOTIDE SEQUENCE [LARGE SCALE GENOMIC DNA]</scope>
    <source>
        <strain evidence="1 2">ATCC 12856</strain>
    </source>
</reference>
<proteinExistence type="predicted"/>